<reference evidence="1" key="1">
    <citation type="submission" date="2021-01" db="EMBL/GenBank/DDBJ databases">
        <authorList>
            <consortium name="Genoscope - CEA"/>
            <person name="William W."/>
        </authorList>
    </citation>
    <scope>NUCLEOTIDE SEQUENCE</scope>
</reference>
<dbReference type="Proteomes" id="UP001295469">
    <property type="component" value="Chromosome C03"/>
</dbReference>
<dbReference type="AlphaFoldDB" id="A0A816I221"/>
<evidence type="ECO:0000313" key="1">
    <source>
        <dbReference type="EMBL" id="CAF1699859.1"/>
    </source>
</evidence>
<organism evidence="1">
    <name type="scientific">Brassica napus</name>
    <name type="common">Rape</name>
    <dbReference type="NCBI Taxonomy" id="3708"/>
    <lineage>
        <taxon>Eukaryota</taxon>
        <taxon>Viridiplantae</taxon>
        <taxon>Streptophyta</taxon>
        <taxon>Embryophyta</taxon>
        <taxon>Tracheophyta</taxon>
        <taxon>Spermatophyta</taxon>
        <taxon>Magnoliopsida</taxon>
        <taxon>eudicotyledons</taxon>
        <taxon>Gunneridae</taxon>
        <taxon>Pentapetalae</taxon>
        <taxon>rosids</taxon>
        <taxon>malvids</taxon>
        <taxon>Brassicales</taxon>
        <taxon>Brassicaceae</taxon>
        <taxon>Brassiceae</taxon>
        <taxon>Brassica</taxon>
    </lineage>
</organism>
<gene>
    <name evidence="1" type="ORF">DARMORV10_C03P21870.1</name>
</gene>
<dbReference type="EMBL" id="HG994367">
    <property type="protein sequence ID" value="CAF1699859.1"/>
    <property type="molecule type" value="Genomic_DNA"/>
</dbReference>
<accession>A0A816I221</accession>
<name>A0A816I221_BRANA</name>
<protein>
    <submittedName>
        <fullName evidence="1">(rape) hypothetical protein</fullName>
    </submittedName>
</protein>
<sequence length="143" mass="16610">MRKNSGSRVNLPFYEMKEFTPDYKAKPKPGLAAHVCEFLVETCERDLIIEQWCEVDADEEKKKGTNKTRKRVRFDMKVQTFVPTIPSRCETYCSDEEEGQGEVTNVSSVIGKKPQDMSRWIDLCIIRTIGNIIVWILLEMKMN</sequence>
<proteinExistence type="predicted"/>